<sequence length="632" mass="65862">MATVTAPAVTAAGTDPADLFPADTLVYAEIGRPGDTIDALAALAKGTSLADTLKSTHDKLDKLKNPAIIEDVRAAGMVPLLIAPEFAAELRRVRAVAVGVTGLSDQLEPRGAAVFLLGDSNAAGFAARAFLTGGSVRRVGVVNEVPIYQLRETVFPNLMVQDGKPAQAEAPLPAPKPNTGEPTFAYVPGLFVVGSDKTAMGDVLKRYAEGAPTKTLARAEGFRRHQETRDRPGLFYYAVPQSLIARVDAANKATHRDVEDDLYAGFKFLTNPKAIRTVAGSIAVGPETVAVSVAADFNPTVTSPLAGVLTGGAVPKEYLPSAAGKALWAFSVALPPAKDRAKALVALADALAVTDGELGMSVVAKARSAERGVGPDVFDELLAGVTAVSLFAPTKMVLPPKIAPLPMLVLHAETSESAALWEKHAGRLLGALSREERVPAAPSSELVDGVTVLTIIGPGLPGNGPIHYARSGTTIAFGQDRKLVAAACKGQAPTGPRATGGPLAIGSFDIARWMEPLIPPPPKVANDVKPPAVPPPPPPPQGPFAPPPISDELNTVQMPSEALFIGLARAARLLPPATVTVTRTNDVVRAKFRIPATGKPVAAAIERFLDWWIEARANANNPPGVPRSIHTE</sequence>
<comment type="caution">
    <text evidence="2">The sequence shown here is derived from an EMBL/GenBank/DDBJ whole genome shotgun (WGS) entry which is preliminary data.</text>
</comment>
<protein>
    <submittedName>
        <fullName evidence="2">Uncharacterized protein</fullName>
    </submittedName>
</protein>
<dbReference type="Proteomes" id="UP000214646">
    <property type="component" value="Unassembled WGS sequence"/>
</dbReference>
<name>A0A225DR58_9BACT</name>
<keyword evidence="3" id="KW-1185">Reference proteome</keyword>
<dbReference type="AlphaFoldDB" id="A0A225DR58"/>
<proteinExistence type="predicted"/>
<accession>A0A225DR58</accession>
<feature type="region of interest" description="Disordered" evidence="1">
    <location>
        <begin position="521"/>
        <end position="552"/>
    </location>
</feature>
<gene>
    <name evidence="2" type="ORF">FRUB_03380</name>
</gene>
<evidence type="ECO:0000313" key="3">
    <source>
        <dbReference type="Proteomes" id="UP000214646"/>
    </source>
</evidence>
<evidence type="ECO:0000256" key="1">
    <source>
        <dbReference type="SAM" id="MobiDB-lite"/>
    </source>
</evidence>
<evidence type="ECO:0000313" key="2">
    <source>
        <dbReference type="EMBL" id="OWK43781.1"/>
    </source>
</evidence>
<dbReference type="EMBL" id="NIDE01000004">
    <property type="protein sequence ID" value="OWK43781.1"/>
    <property type="molecule type" value="Genomic_DNA"/>
</dbReference>
<reference evidence="3" key="1">
    <citation type="submission" date="2017-06" db="EMBL/GenBank/DDBJ databases">
        <title>Genome analysis of Fimbriiglobus ruber SP5, the first member of the order Planctomycetales with confirmed chitinolytic capability.</title>
        <authorList>
            <person name="Ravin N.V."/>
            <person name="Rakitin A.L."/>
            <person name="Ivanova A.A."/>
            <person name="Beletsky A.V."/>
            <person name="Kulichevskaya I.S."/>
            <person name="Mardanov A.V."/>
            <person name="Dedysh S.N."/>
        </authorList>
    </citation>
    <scope>NUCLEOTIDE SEQUENCE [LARGE SCALE GENOMIC DNA]</scope>
    <source>
        <strain evidence="3">SP5</strain>
    </source>
</reference>
<feature type="compositionally biased region" description="Pro residues" evidence="1">
    <location>
        <begin position="531"/>
        <end position="549"/>
    </location>
</feature>
<organism evidence="2 3">
    <name type="scientific">Fimbriiglobus ruber</name>
    <dbReference type="NCBI Taxonomy" id="1908690"/>
    <lineage>
        <taxon>Bacteria</taxon>
        <taxon>Pseudomonadati</taxon>
        <taxon>Planctomycetota</taxon>
        <taxon>Planctomycetia</taxon>
        <taxon>Gemmatales</taxon>
        <taxon>Gemmataceae</taxon>
        <taxon>Fimbriiglobus</taxon>
    </lineage>
</organism>